<dbReference type="STRING" id="1802399.A3E39_03870"/>
<protein>
    <recommendedName>
        <fullName evidence="6">Peptidase M16 N-terminal domain-containing protein</fullName>
    </recommendedName>
</protein>
<reference evidence="4 5" key="1">
    <citation type="journal article" date="2016" name="Nat. Commun.">
        <title>Thousands of microbial genomes shed light on interconnected biogeochemical processes in an aquifer system.</title>
        <authorList>
            <person name="Anantharaman K."/>
            <person name="Brown C.T."/>
            <person name="Hug L.A."/>
            <person name="Sharon I."/>
            <person name="Castelle C.J."/>
            <person name="Probst A.J."/>
            <person name="Thomas B.C."/>
            <person name="Singh A."/>
            <person name="Wilkins M.J."/>
            <person name="Karaoz U."/>
            <person name="Brodie E.L."/>
            <person name="Williams K.H."/>
            <person name="Hubbard S.S."/>
            <person name="Banfield J.F."/>
        </authorList>
    </citation>
    <scope>NUCLEOTIDE SEQUENCE [LARGE SCALE GENOMIC DNA]</scope>
</reference>
<dbReference type="Gene3D" id="3.30.830.10">
    <property type="entry name" value="Metalloenzyme, LuxS/M16 peptidase-like"/>
    <property type="match status" value="2"/>
</dbReference>
<name>A0A1F7UJ46_9BACT</name>
<dbReference type="InterPro" id="IPR011249">
    <property type="entry name" value="Metalloenz_LuxS/M16"/>
</dbReference>
<comment type="caution">
    <text evidence="4">The sequence shown here is derived from an EMBL/GenBank/DDBJ whole genome shotgun (WGS) entry which is preliminary data.</text>
</comment>
<dbReference type="SUPFAM" id="SSF63411">
    <property type="entry name" value="LuxS/MPP-like metallohydrolase"/>
    <property type="match status" value="2"/>
</dbReference>
<comment type="similarity">
    <text evidence="1">Belongs to the peptidase M16 family.</text>
</comment>
<gene>
    <name evidence="4" type="ORF">A3E39_03870</name>
</gene>
<organism evidence="4 5">
    <name type="scientific">Candidatus Uhrbacteria bacterium RIFCSPHIGHO2_12_FULL_60_25</name>
    <dbReference type="NCBI Taxonomy" id="1802399"/>
    <lineage>
        <taxon>Bacteria</taxon>
        <taxon>Candidatus Uhriibacteriota</taxon>
    </lineage>
</organism>
<dbReference type="Proteomes" id="UP000176603">
    <property type="component" value="Unassembled WGS sequence"/>
</dbReference>
<proteinExistence type="inferred from homology"/>
<dbReference type="AlphaFoldDB" id="A0A1F7UJ46"/>
<dbReference type="PANTHER" id="PTHR11851:SF49">
    <property type="entry name" value="MITOCHONDRIAL-PROCESSING PEPTIDASE SUBUNIT ALPHA"/>
    <property type="match status" value="1"/>
</dbReference>
<dbReference type="Pfam" id="PF05193">
    <property type="entry name" value="Peptidase_M16_C"/>
    <property type="match status" value="1"/>
</dbReference>
<dbReference type="Pfam" id="PF00675">
    <property type="entry name" value="Peptidase_M16"/>
    <property type="match status" value="1"/>
</dbReference>
<evidence type="ECO:0000313" key="5">
    <source>
        <dbReference type="Proteomes" id="UP000176603"/>
    </source>
</evidence>
<sequence length="425" mass="48338">MEPKLHTLGNGLRVILQDTGDPEASVVIAMRAGSRFETEDTFEHSHVLEHLMLNSRGEQKFPTRIDHARFEDRCAKETNASTEEDLVLVYGDVYRRWLPEMLELFAEGLHAPINQASLQSNQHQVVIEMDEYWNAETLLEQKARELVFGKHPLSHSPVGSEENVQNATCFKLLNLRRKIVRARNMVIAIVGGINPEKTLRLVKRHFGRLPSGKPLAITRFRLRVVGPQVTTLSGKSRKVSLALTWPAFGASDPDRIALSVANNILCGRDSSPLYVHLRDLGYVYNIRSDVRHFEDAGVLQLITSTRRARLQAVLRTIRDSVDRMRTKLVPMDEFAFAISILADNARLYFKETDDSAAFYASQLARTGRFVPLRRYLKRLRDVTRSDVRRVMQRVCRPETTTLVLQGNVVPEDAPLARESLDLDHL</sequence>
<accession>A0A1F7UJ46</accession>
<evidence type="ECO:0000313" key="4">
    <source>
        <dbReference type="EMBL" id="OGL78275.1"/>
    </source>
</evidence>
<evidence type="ECO:0000259" key="2">
    <source>
        <dbReference type="Pfam" id="PF00675"/>
    </source>
</evidence>
<evidence type="ECO:0000256" key="1">
    <source>
        <dbReference type="ARBA" id="ARBA00007261"/>
    </source>
</evidence>
<evidence type="ECO:0000259" key="3">
    <source>
        <dbReference type="Pfam" id="PF05193"/>
    </source>
</evidence>
<feature type="domain" description="Peptidase M16 N-terminal" evidence="2">
    <location>
        <begin position="13"/>
        <end position="153"/>
    </location>
</feature>
<dbReference type="GO" id="GO:0046872">
    <property type="term" value="F:metal ion binding"/>
    <property type="evidence" value="ECO:0007669"/>
    <property type="project" value="InterPro"/>
</dbReference>
<dbReference type="EMBL" id="MGEH01000035">
    <property type="protein sequence ID" value="OGL78275.1"/>
    <property type="molecule type" value="Genomic_DNA"/>
</dbReference>
<dbReference type="InterPro" id="IPR007863">
    <property type="entry name" value="Peptidase_M16_C"/>
</dbReference>
<feature type="domain" description="Peptidase M16 C-terminal" evidence="3">
    <location>
        <begin position="172"/>
        <end position="340"/>
    </location>
</feature>
<dbReference type="InterPro" id="IPR011765">
    <property type="entry name" value="Pept_M16_N"/>
</dbReference>
<dbReference type="PANTHER" id="PTHR11851">
    <property type="entry name" value="METALLOPROTEASE"/>
    <property type="match status" value="1"/>
</dbReference>
<evidence type="ECO:0008006" key="6">
    <source>
        <dbReference type="Google" id="ProtNLM"/>
    </source>
</evidence>
<dbReference type="InterPro" id="IPR050361">
    <property type="entry name" value="MPP/UQCRC_Complex"/>
</dbReference>